<proteinExistence type="predicted"/>
<dbReference type="RefSeq" id="WP_219353409.1">
    <property type="nucleotide sequence ID" value="NZ_CP080034.1"/>
</dbReference>
<sequence>MSSDSPYDHELLAALANRGFYVFTSAPGETEEAVEPAAGQSDQASQARADAAL</sequence>
<feature type="region of interest" description="Disordered" evidence="1">
    <location>
        <begin position="29"/>
        <end position="53"/>
    </location>
</feature>
<reference evidence="2 3" key="1">
    <citation type="submission" date="2021-07" db="EMBL/GenBank/DDBJ databases">
        <title>Isolation and characterization of bacteria from a gold mining with a capacity of golden bioaccumulation.</title>
        <authorList>
            <person name="Yang X.J."/>
        </authorList>
    </citation>
    <scope>NUCLEOTIDE SEQUENCE [LARGE SCALE GENOMIC DNA]</scope>
    <source>
        <strain evidence="2 3">Au29</strain>
    </source>
</reference>
<evidence type="ECO:0000313" key="2">
    <source>
        <dbReference type="EMBL" id="QYC10669.1"/>
    </source>
</evidence>
<dbReference type="GeneID" id="94373865"/>
<gene>
    <name evidence="2" type="ORF">KWG56_01215</name>
</gene>
<accession>A0ABX8TI44</accession>
<name>A0ABX8TI44_9CAUL</name>
<dbReference type="Proteomes" id="UP000824334">
    <property type="component" value="Chromosome"/>
</dbReference>
<dbReference type="EMBL" id="CP080034">
    <property type="protein sequence ID" value="QYC10669.1"/>
    <property type="molecule type" value="Genomic_DNA"/>
</dbReference>
<keyword evidence="3" id="KW-1185">Reference proteome</keyword>
<evidence type="ECO:0000313" key="3">
    <source>
        <dbReference type="Proteomes" id="UP000824334"/>
    </source>
</evidence>
<evidence type="ECO:0000256" key="1">
    <source>
        <dbReference type="SAM" id="MobiDB-lite"/>
    </source>
</evidence>
<organism evidence="2 3">
    <name type="scientific">Brevundimonas nasdae</name>
    <dbReference type="NCBI Taxonomy" id="172043"/>
    <lineage>
        <taxon>Bacteria</taxon>
        <taxon>Pseudomonadati</taxon>
        <taxon>Pseudomonadota</taxon>
        <taxon>Alphaproteobacteria</taxon>
        <taxon>Caulobacterales</taxon>
        <taxon>Caulobacteraceae</taxon>
        <taxon>Brevundimonas</taxon>
    </lineage>
</organism>
<protein>
    <submittedName>
        <fullName evidence="2">Uncharacterized protein</fullName>
    </submittedName>
</protein>
<feature type="compositionally biased region" description="Low complexity" evidence="1">
    <location>
        <begin position="37"/>
        <end position="53"/>
    </location>
</feature>